<evidence type="ECO:0000313" key="6">
    <source>
        <dbReference type="EMBL" id="MBB5285546.1"/>
    </source>
</evidence>
<comment type="caution">
    <text evidence="6">The sequence shown here is derived from an EMBL/GenBank/DDBJ whole genome shotgun (WGS) entry which is preliminary data.</text>
</comment>
<keyword evidence="3" id="KW-0479">Metal-binding</keyword>
<gene>
    <name evidence="6" type="ORF">HNQ92_003706</name>
</gene>
<organism evidence="6 7">
    <name type="scientific">Rhabdobacter roseus</name>
    <dbReference type="NCBI Taxonomy" id="1655419"/>
    <lineage>
        <taxon>Bacteria</taxon>
        <taxon>Pseudomonadati</taxon>
        <taxon>Bacteroidota</taxon>
        <taxon>Cytophagia</taxon>
        <taxon>Cytophagales</taxon>
        <taxon>Cytophagaceae</taxon>
        <taxon>Rhabdobacter</taxon>
    </lineage>
</organism>
<dbReference type="InterPro" id="IPR051600">
    <property type="entry name" value="Beta-PGM-like"/>
</dbReference>
<dbReference type="PANTHER" id="PTHR46193:SF18">
    <property type="entry name" value="HEXITOL PHOSPHATASE B"/>
    <property type="match status" value="1"/>
</dbReference>
<proteinExistence type="inferred from homology"/>
<keyword evidence="4" id="KW-0460">Magnesium</keyword>
<dbReference type="SFLD" id="SFLDS00003">
    <property type="entry name" value="Haloacid_Dehalogenase"/>
    <property type="match status" value="1"/>
</dbReference>
<dbReference type="InterPro" id="IPR006439">
    <property type="entry name" value="HAD-SF_hydro_IA"/>
</dbReference>
<evidence type="ECO:0000313" key="7">
    <source>
        <dbReference type="Proteomes" id="UP000557307"/>
    </source>
</evidence>
<dbReference type="GO" id="GO:0050308">
    <property type="term" value="F:sugar-phosphatase activity"/>
    <property type="evidence" value="ECO:0007669"/>
    <property type="project" value="UniProtKB-EC"/>
</dbReference>
<dbReference type="EMBL" id="JACHGF010000006">
    <property type="protein sequence ID" value="MBB5285546.1"/>
    <property type="molecule type" value="Genomic_DNA"/>
</dbReference>
<dbReference type="NCBIfam" id="NF008087">
    <property type="entry name" value="PRK10826.1"/>
    <property type="match status" value="1"/>
</dbReference>
<dbReference type="EC" id="3.1.3.23" evidence="6"/>
<dbReference type="CDD" id="cd07505">
    <property type="entry name" value="HAD_BPGM-like"/>
    <property type="match status" value="1"/>
</dbReference>
<dbReference type="PRINTS" id="PR00413">
    <property type="entry name" value="HADHALOGNASE"/>
</dbReference>
<sequence length="223" mass="24712">MIRAVIFDMDGLLIDSEDLWRQAAEQVMQRVGVTLTDDLCRQTVGLSTKLFLDFCYAQQPWEGDHHHALENDILALGRQLIVDTVVPMPGALELVRYLHGAGYRLAVASASDRPLIEAVLRKLGLVGYFETWHSAELEAHGKPHPAVYLSTARLLGLAPHQCLALEDSHTGLRAAQAAGMLTVAVPAPYEYDDPKFDLAHFKMKSLADFDPQFLTLSPKLKPD</sequence>
<dbReference type="SFLD" id="SFLDG01129">
    <property type="entry name" value="C1.5:_HAD__Beta-PGM__Phosphata"/>
    <property type="match status" value="1"/>
</dbReference>
<dbReference type="Gene3D" id="1.10.150.240">
    <property type="entry name" value="Putative phosphatase, domain 2"/>
    <property type="match status" value="1"/>
</dbReference>
<protein>
    <submittedName>
        <fullName evidence="6">Sugar-phosphatase</fullName>
        <ecNumber evidence="6">3.1.3.23</ecNumber>
    </submittedName>
</protein>
<evidence type="ECO:0000256" key="5">
    <source>
        <dbReference type="ARBA" id="ARBA00023277"/>
    </source>
</evidence>
<reference evidence="6 7" key="1">
    <citation type="submission" date="2020-08" db="EMBL/GenBank/DDBJ databases">
        <title>Genomic Encyclopedia of Type Strains, Phase IV (KMG-IV): sequencing the most valuable type-strain genomes for metagenomic binning, comparative biology and taxonomic classification.</title>
        <authorList>
            <person name="Goeker M."/>
        </authorList>
    </citation>
    <scope>NUCLEOTIDE SEQUENCE [LARGE SCALE GENOMIC DNA]</scope>
    <source>
        <strain evidence="6 7">DSM 105074</strain>
    </source>
</reference>
<comment type="cofactor">
    <cofactor evidence="1">
        <name>Mg(2+)</name>
        <dbReference type="ChEBI" id="CHEBI:18420"/>
    </cofactor>
</comment>
<keyword evidence="7" id="KW-1185">Reference proteome</keyword>
<dbReference type="NCBIfam" id="TIGR01509">
    <property type="entry name" value="HAD-SF-IA-v3"/>
    <property type="match status" value="1"/>
</dbReference>
<dbReference type="Proteomes" id="UP000557307">
    <property type="component" value="Unassembled WGS sequence"/>
</dbReference>
<evidence type="ECO:0000256" key="3">
    <source>
        <dbReference type="ARBA" id="ARBA00022723"/>
    </source>
</evidence>
<keyword evidence="6" id="KW-0378">Hydrolase</keyword>
<dbReference type="RefSeq" id="WP_184175835.1">
    <property type="nucleotide sequence ID" value="NZ_JACHGF010000006.1"/>
</dbReference>
<dbReference type="GO" id="GO:0046872">
    <property type="term" value="F:metal ion binding"/>
    <property type="evidence" value="ECO:0007669"/>
    <property type="project" value="UniProtKB-KW"/>
</dbReference>
<evidence type="ECO:0000256" key="2">
    <source>
        <dbReference type="ARBA" id="ARBA00006171"/>
    </source>
</evidence>
<dbReference type="SFLD" id="SFLDG01135">
    <property type="entry name" value="C1.5.6:_HAD__Beta-PGM__Phospha"/>
    <property type="match status" value="1"/>
</dbReference>
<keyword evidence="5" id="KW-0119">Carbohydrate metabolism</keyword>
<evidence type="ECO:0000256" key="1">
    <source>
        <dbReference type="ARBA" id="ARBA00001946"/>
    </source>
</evidence>
<dbReference type="Pfam" id="PF00702">
    <property type="entry name" value="Hydrolase"/>
    <property type="match status" value="1"/>
</dbReference>
<name>A0A840TMQ7_9BACT</name>
<dbReference type="InterPro" id="IPR023198">
    <property type="entry name" value="PGP-like_dom2"/>
</dbReference>
<evidence type="ECO:0000256" key="4">
    <source>
        <dbReference type="ARBA" id="ARBA00022842"/>
    </source>
</evidence>
<dbReference type="PANTHER" id="PTHR46193">
    <property type="entry name" value="6-PHOSPHOGLUCONATE PHOSPHATASE"/>
    <property type="match status" value="1"/>
</dbReference>
<dbReference type="AlphaFoldDB" id="A0A840TMQ7"/>
<dbReference type="SUPFAM" id="SSF56784">
    <property type="entry name" value="HAD-like"/>
    <property type="match status" value="1"/>
</dbReference>
<dbReference type="Gene3D" id="3.40.50.1000">
    <property type="entry name" value="HAD superfamily/HAD-like"/>
    <property type="match status" value="1"/>
</dbReference>
<accession>A0A840TMQ7</accession>
<dbReference type="InterPro" id="IPR023214">
    <property type="entry name" value="HAD_sf"/>
</dbReference>
<dbReference type="InterPro" id="IPR036412">
    <property type="entry name" value="HAD-like_sf"/>
</dbReference>
<comment type="similarity">
    <text evidence="2">Belongs to the HAD-like hydrolase superfamily. CbbY/CbbZ/Gph/YieH family.</text>
</comment>